<dbReference type="PANTHER" id="PTHR30290:SF9">
    <property type="entry name" value="OLIGOPEPTIDE-BINDING PROTEIN APPA"/>
    <property type="match status" value="1"/>
</dbReference>
<gene>
    <name evidence="6" type="ORF">EH244_18840</name>
</gene>
<reference evidence="6 7" key="1">
    <citation type="submission" date="2018-11" db="EMBL/GenBank/DDBJ databases">
        <title>The genome of Variovorax sp T529.</title>
        <authorList>
            <person name="Gao J."/>
        </authorList>
    </citation>
    <scope>NUCLEOTIDE SEQUENCE [LARGE SCALE GENOMIC DNA]</scope>
    <source>
        <strain evidence="6 7">T529</strain>
    </source>
</reference>
<dbReference type="SUPFAM" id="SSF53850">
    <property type="entry name" value="Periplasmic binding protein-like II"/>
    <property type="match status" value="1"/>
</dbReference>
<evidence type="ECO:0000256" key="4">
    <source>
        <dbReference type="SAM" id="SignalP"/>
    </source>
</evidence>
<evidence type="ECO:0000256" key="1">
    <source>
        <dbReference type="ARBA" id="ARBA00005695"/>
    </source>
</evidence>
<dbReference type="PIRSF" id="PIRSF002741">
    <property type="entry name" value="MppA"/>
    <property type="match status" value="1"/>
</dbReference>
<evidence type="ECO:0000313" key="7">
    <source>
        <dbReference type="Proteomes" id="UP000271590"/>
    </source>
</evidence>
<dbReference type="InterPro" id="IPR039424">
    <property type="entry name" value="SBP_5"/>
</dbReference>
<comment type="caution">
    <text evidence="6">The sequence shown here is derived from an EMBL/GenBank/DDBJ whole genome shotgun (WGS) entry which is preliminary data.</text>
</comment>
<dbReference type="AlphaFoldDB" id="A0A3P3EMS6"/>
<dbReference type="GO" id="GO:0043190">
    <property type="term" value="C:ATP-binding cassette (ABC) transporter complex"/>
    <property type="evidence" value="ECO:0007669"/>
    <property type="project" value="InterPro"/>
</dbReference>
<dbReference type="InterPro" id="IPR000914">
    <property type="entry name" value="SBP_5_dom"/>
</dbReference>
<dbReference type="GO" id="GO:1904680">
    <property type="term" value="F:peptide transmembrane transporter activity"/>
    <property type="evidence" value="ECO:0007669"/>
    <property type="project" value="TreeGrafter"/>
</dbReference>
<dbReference type="Gene3D" id="3.40.190.10">
    <property type="entry name" value="Periplasmic binding protein-like II"/>
    <property type="match status" value="1"/>
</dbReference>
<dbReference type="CDD" id="cd08498">
    <property type="entry name" value="PBP2_NikA_DppA_OppA_like_2"/>
    <property type="match status" value="1"/>
</dbReference>
<evidence type="ECO:0000256" key="2">
    <source>
        <dbReference type="ARBA" id="ARBA00022448"/>
    </source>
</evidence>
<dbReference type="InterPro" id="IPR030678">
    <property type="entry name" value="Peptide/Ni-bd"/>
</dbReference>
<dbReference type="EMBL" id="RQXU01000011">
    <property type="protein sequence ID" value="RRH86678.1"/>
    <property type="molecule type" value="Genomic_DNA"/>
</dbReference>
<dbReference type="GO" id="GO:0030288">
    <property type="term" value="C:outer membrane-bounded periplasmic space"/>
    <property type="evidence" value="ECO:0007669"/>
    <property type="project" value="UniProtKB-ARBA"/>
</dbReference>
<name>A0A3P3EMS6_9BURK</name>
<comment type="similarity">
    <text evidence="1">Belongs to the bacterial solute-binding protein 5 family.</text>
</comment>
<feature type="chain" id="PRO_5017943414" evidence="4">
    <location>
        <begin position="25"/>
        <end position="525"/>
    </location>
</feature>
<dbReference type="Gene3D" id="3.90.76.10">
    <property type="entry name" value="Dipeptide-binding Protein, Domain 1"/>
    <property type="match status" value="1"/>
</dbReference>
<dbReference type="PANTHER" id="PTHR30290">
    <property type="entry name" value="PERIPLASMIC BINDING COMPONENT OF ABC TRANSPORTER"/>
    <property type="match status" value="1"/>
</dbReference>
<keyword evidence="2" id="KW-0813">Transport</keyword>
<dbReference type="GO" id="GO:0015833">
    <property type="term" value="P:peptide transport"/>
    <property type="evidence" value="ECO:0007669"/>
    <property type="project" value="TreeGrafter"/>
</dbReference>
<keyword evidence="3 4" id="KW-0732">Signal</keyword>
<protein>
    <submittedName>
        <fullName evidence="6">ABC transporter substrate-binding protein</fullName>
    </submittedName>
</protein>
<dbReference type="RefSeq" id="WP_124959895.1">
    <property type="nucleotide sequence ID" value="NZ_RQXU01000011.1"/>
</dbReference>
<organism evidence="6 7">
    <name type="scientific">Variovorax beijingensis</name>
    <dbReference type="NCBI Taxonomy" id="2496117"/>
    <lineage>
        <taxon>Bacteria</taxon>
        <taxon>Pseudomonadati</taxon>
        <taxon>Pseudomonadota</taxon>
        <taxon>Betaproteobacteria</taxon>
        <taxon>Burkholderiales</taxon>
        <taxon>Comamonadaceae</taxon>
        <taxon>Variovorax</taxon>
    </lineage>
</organism>
<dbReference type="Gene3D" id="3.10.105.10">
    <property type="entry name" value="Dipeptide-binding Protein, Domain 3"/>
    <property type="match status" value="1"/>
</dbReference>
<accession>A0A3P3EMS6</accession>
<dbReference type="Pfam" id="PF00496">
    <property type="entry name" value="SBP_bac_5"/>
    <property type="match status" value="1"/>
</dbReference>
<evidence type="ECO:0000256" key="3">
    <source>
        <dbReference type="ARBA" id="ARBA00022729"/>
    </source>
</evidence>
<evidence type="ECO:0000313" key="6">
    <source>
        <dbReference type="EMBL" id="RRH86678.1"/>
    </source>
</evidence>
<dbReference type="Proteomes" id="UP000271590">
    <property type="component" value="Unassembled WGS sequence"/>
</dbReference>
<feature type="domain" description="Solute-binding protein family 5" evidence="5">
    <location>
        <begin position="68"/>
        <end position="442"/>
    </location>
</feature>
<proteinExistence type="inferred from homology"/>
<sequence>MLLHGAIPRFAGLAVVLLCLSAQAVPFKWASQDDAATMDPDAFNHGPTSTVLGHIYEGLVRRDRNQRIEPALASAWTQPAPTVWRFSLREGVRFHDGSPLVAEDVAFSIKRAMTPESDMKVFAASIADVKVVDAKTVDVITEFPNAALLQSLPELKILSKAWAEKNGAQKPADMRQKSENFATRNANGTGPFKLLVREPDVRTVLVANADWWDKPTTNITEATMVKISSAATRVAALLSGELDFAYPIPLQDIPRIEAAAAYKVLQGPEIRTLFLSMDQASPELKYSNVKGRNPFADRRVRLALYQAIDIETIRKRVMRESVVATGILVPGGVNSVDAAMVARPFPYDVAAAKRLLAEAGYPSGFEVTLDCTNDRYVNDEQVCTALAGMLARIGVKVSVNAIPGARFFTKVGAGDSSLNFFGYTPVNLDAYNTLNVLMTTRDGKAGQWNVGRYSSPEVDRLVGKVLTEMNPEARARLVTQAMTIHRNDVGHIPLYQQGLAWGMRKKVDAALQSDNRVNLRFITVR</sequence>
<feature type="signal peptide" evidence="4">
    <location>
        <begin position="1"/>
        <end position="24"/>
    </location>
</feature>
<evidence type="ECO:0000259" key="5">
    <source>
        <dbReference type="Pfam" id="PF00496"/>
    </source>
</evidence>